<dbReference type="SUPFAM" id="SSF53335">
    <property type="entry name" value="S-adenosyl-L-methionine-dependent methyltransferases"/>
    <property type="match status" value="1"/>
</dbReference>
<dbReference type="Proteomes" id="UP000236333">
    <property type="component" value="Unassembled WGS sequence"/>
</dbReference>
<protein>
    <recommendedName>
        <fullName evidence="3">Spermidine synthase</fullName>
    </recommendedName>
</protein>
<evidence type="ECO:0008006" key="3">
    <source>
        <dbReference type="Google" id="ProtNLM"/>
    </source>
</evidence>
<dbReference type="Gene3D" id="3.40.50.150">
    <property type="entry name" value="Vaccinia Virus protein VP39"/>
    <property type="match status" value="1"/>
</dbReference>
<dbReference type="AlphaFoldDB" id="A0A2J8A2M7"/>
<comment type="caution">
    <text evidence="1">The sequence shown here is derived from an EMBL/GenBank/DDBJ whole genome shotgun (WGS) entry which is preliminary data.</text>
</comment>
<accession>A0A2J8A2M7</accession>
<feature type="non-terminal residue" evidence="1">
    <location>
        <position position="1"/>
    </location>
</feature>
<gene>
    <name evidence="1" type="ORF">TSOC_006861</name>
</gene>
<dbReference type="OrthoDB" id="2016285at2759"/>
<dbReference type="InterPro" id="IPR029063">
    <property type="entry name" value="SAM-dependent_MTases_sf"/>
</dbReference>
<proteinExistence type="predicted"/>
<organism evidence="1 2">
    <name type="scientific">Tetrabaena socialis</name>
    <dbReference type="NCBI Taxonomy" id="47790"/>
    <lineage>
        <taxon>Eukaryota</taxon>
        <taxon>Viridiplantae</taxon>
        <taxon>Chlorophyta</taxon>
        <taxon>core chlorophytes</taxon>
        <taxon>Chlorophyceae</taxon>
        <taxon>CS clade</taxon>
        <taxon>Chlamydomonadales</taxon>
        <taxon>Tetrabaenaceae</taxon>
        <taxon>Tetrabaena</taxon>
    </lineage>
</organism>
<evidence type="ECO:0000313" key="1">
    <source>
        <dbReference type="EMBL" id="PNH06738.1"/>
    </source>
</evidence>
<keyword evidence="2" id="KW-1185">Reference proteome</keyword>
<reference evidence="1 2" key="1">
    <citation type="journal article" date="2017" name="Mol. Biol. Evol.">
        <title>The 4-celled Tetrabaena socialis nuclear genome reveals the essential components for genetic control of cell number at the origin of multicellularity in the volvocine lineage.</title>
        <authorList>
            <person name="Featherston J."/>
            <person name="Arakaki Y."/>
            <person name="Hanschen E.R."/>
            <person name="Ferris P.J."/>
            <person name="Michod R.E."/>
            <person name="Olson B.J.S.C."/>
            <person name="Nozaki H."/>
            <person name="Durand P.M."/>
        </authorList>
    </citation>
    <scope>NUCLEOTIDE SEQUENCE [LARGE SCALE GENOMIC DNA]</scope>
    <source>
        <strain evidence="1 2">NIES-571</strain>
    </source>
</reference>
<dbReference type="EMBL" id="PGGS01000218">
    <property type="protein sequence ID" value="PNH06738.1"/>
    <property type="molecule type" value="Genomic_DNA"/>
</dbReference>
<name>A0A2J8A2M7_9CHLO</name>
<evidence type="ECO:0000313" key="2">
    <source>
        <dbReference type="Proteomes" id="UP000236333"/>
    </source>
</evidence>
<sequence length="236" mass="25119">NLHSIYRRDQLLTGCYWDVLAALPSVVPAGPIGLMGLGAGTVPRIIAGCYPGGRHLVHGWELDAGVVMVGRMHLGMQELEDSGRLVVHTGDALAPDATVPGGFSGIIVDLFAGGRLLPQLTKRDTWEALRRSLDSTQPGARIIANLGQSPPSAPGTPWAPEAYTTLRAYEALEAAFEGDVSLMSVQSNTVALTGPLPSQDEWPGRLPEGLQGLRDVGHWARDSYPLQRQAGATPLF</sequence>